<gene>
    <name evidence="1" type="ORF">Bcoa_1840</name>
</gene>
<dbReference type="EMBL" id="CP003056">
    <property type="protein sequence ID" value="AEP01027.1"/>
    <property type="molecule type" value="Genomic_DNA"/>
</dbReference>
<proteinExistence type="predicted"/>
<dbReference type="KEGG" id="bag:Bcoa_1840"/>
<sequence>MLKKGSWDDFFITENIRIRKRQTFHFFPKELGLRLIQIAAVIPVGNIFGEEQKSF</sequence>
<protein>
    <submittedName>
        <fullName evidence="1">Uncharacterized protein</fullName>
    </submittedName>
</protein>
<dbReference type="AlphaFoldDB" id="G2TK26"/>
<evidence type="ECO:0000313" key="2">
    <source>
        <dbReference type="Proteomes" id="UP000009283"/>
    </source>
</evidence>
<organism evidence="1 2">
    <name type="scientific">Heyndrickxia coagulans 36D1</name>
    <dbReference type="NCBI Taxonomy" id="345219"/>
    <lineage>
        <taxon>Bacteria</taxon>
        <taxon>Bacillati</taxon>
        <taxon>Bacillota</taxon>
        <taxon>Bacilli</taxon>
        <taxon>Bacillales</taxon>
        <taxon>Bacillaceae</taxon>
        <taxon>Heyndrickxia</taxon>
    </lineage>
</organism>
<name>G2TK26_HEYCO</name>
<reference evidence="1 2" key="1">
    <citation type="journal article" date="2011" name="Stand. Genomic Sci.">
        <title>Complete Genome Sequence of a thermotolerant sporogenic lactic acid bacterium, Bacillus coagulans strain 36D1.</title>
        <authorList>
            <person name="Rhee M.S."/>
            <person name="Moritz B.E."/>
            <person name="Xie G."/>
            <person name="Glavina Del Rio T."/>
            <person name="Dalin E."/>
            <person name="Tice H."/>
            <person name="Bruce D."/>
            <person name="Goodwin L."/>
            <person name="Chertkov O."/>
            <person name="Brettin T."/>
            <person name="Han C."/>
            <person name="Detter C."/>
            <person name="Pitluck S."/>
            <person name="Land M.L."/>
            <person name="Patel M."/>
            <person name="Ou M."/>
            <person name="Harbrucker R."/>
            <person name="Ingram L.O."/>
            <person name="Shanmugam K.T."/>
        </authorList>
    </citation>
    <scope>NUCLEOTIDE SEQUENCE [LARGE SCALE GENOMIC DNA]</scope>
    <source>
        <strain evidence="1 2">36D1</strain>
    </source>
</reference>
<dbReference type="Proteomes" id="UP000009283">
    <property type="component" value="Chromosome"/>
</dbReference>
<evidence type="ECO:0000313" key="1">
    <source>
        <dbReference type="EMBL" id="AEP01027.1"/>
    </source>
</evidence>
<accession>G2TK26</accession>
<dbReference type="HOGENOM" id="CLU_3022221_0_0_9"/>